<gene>
    <name evidence="3" type="ORF">SAMN05661096_00305</name>
</gene>
<accession>A0A1X7I803</accession>
<dbReference type="STRING" id="1028.SAMN05661096_00305"/>
<name>A0A1X7I803_9BACT</name>
<comment type="similarity">
    <text evidence="2">Belongs to the histone H1/H5 family. HCT subfamily.</text>
</comment>
<dbReference type="OrthoDB" id="9808717at2"/>
<evidence type="ECO:0000313" key="3">
    <source>
        <dbReference type="EMBL" id="SMG10290.1"/>
    </source>
</evidence>
<reference evidence="4" key="1">
    <citation type="submission" date="2017-04" db="EMBL/GenBank/DDBJ databases">
        <authorList>
            <person name="Varghese N."/>
            <person name="Submissions S."/>
        </authorList>
    </citation>
    <scope>NUCLEOTIDE SEQUENCE [LARGE SCALE GENOMIC DNA]</scope>
    <source>
        <strain evidence="4">DSM 4125</strain>
    </source>
</reference>
<proteinExistence type="inferred from homology"/>
<dbReference type="InterPro" id="IPR010886">
    <property type="entry name" value="Hc1"/>
</dbReference>
<comment type="function">
    <text evidence="1">Might have a role analogous to that of eukaryotic histone proteins.</text>
</comment>
<dbReference type="AlphaFoldDB" id="A0A1X7I803"/>
<evidence type="ECO:0000256" key="2">
    <source>
        <dbReference type="ARBA" id="ARBA00008424"/>
    </source>
</evidence>
<dbReference type="GO" id="GO:0030527">
    <property type="term" value="F:structural constituent of chromatin"/>
    <property type="evidence" value="ECO:0007669"/>
    <property type="project" value="InterPro"/>
</dbReference>
<dbReference type="RefSeq" id="WP_085515319.1">
    <property type="nucleotide sequence ID" value="NZ_FXAW01000001.1"/>
</dbReference>
<dbReference type="GO" id="GO:0003677">
    <property type="term" value="F:DNA binding"/>
    <property type="evidence" value="ECO:0007669"/>
    <property type="project" value="InterPro"/>
</dbReference>
<keyword evidence="4" id="KW-1185">Reference proteome</keyword>
<dbReference type="Pfam" id="PF07432">
    <property type="entry name" value="Hc1"/>
    <property type="match status" value="1"/>
</dbReference>
<evidence type="ECO:0000313" key="4">
    <source>
        <dbReference type="Proteomes" id="UP000193804"/>
    </source>
</evidence>
<dbReference type="EMBL" id="FXAW01000001">
    <property type="protein sequence ID" value="SMG10290.1"/>
    <property type="molecule type" value="Genomic_DNA"/>
</dbReference>
<dbReference type="Proteomes" id="UP000193804">
    <property type="component" value="Unassembled WGS sequence"/>
</dbReference>
<protein>
    <submittedName>
        <fullName evidence="3">Histone H1-like protein Hc1</fullName>
    </submittedName>
</protein>
<evidence type="ECO:0000256" key="1">
    <source>
        <dbReference type="ARBA" id="ARBA00002333"/>
    </source>
</evidence>
<organism evidence="3 4">
    <name type="scientific">Marivirga sericea</name>
    <dbReference type="NCBI Taxonomy" id="1028"/>
    <lineage>
        <taxon>Bacteria</taxon>
        <taxon>Pseudomonadati</taxon>
        <taxon>Bacteroidota</taxon>
        <taxon>Cytophagia</taxon>
        <taxon>Cytophagales</taxon>
        <taxon>Marivirgaceae</taxon>
        <taxon>Marivirga</taxon>
    </lineage>
</organism>
<sequence>MKRFEAIKELLLSLEEDFDKFYNKGNQAAGTRIRKGMQDLKNLAQEIRIEVQSRKEDDSNNTGPKKY</sequence>